<reference evidence="5 6" key="1">
    <citation type="submission" date="2020-12" db="EMBL/GenBank/DDBJ databases">
        <title>Hymenobacter sp.</title>
        <authorList>
            <person name="Kim M.K."/>
        </authorList>
    </citation>
    <scope>NUCLEOTIDE SEQUENCE [LARGE SCALE GENOMIC DNA]</scope>
    <source>
        <strain evidence="5 6">BT442</strain>
    </source>
</reference>
<proteinExistence type="predicted"/>
<protein>
    <submittedName>
        <fullName evidence="5">HK97 family phage prohead protease</fullName>
    </submittedName>
</protein>
<gene>
    <name evidence="5" type="ORF">I7X13_13055</name>
</gene>
<dbReference type="NCBIfam" id="TIGR01543">
    <property type="entry name" value="proheadase_HK97"/>
    <property type="match status" value="1"/>
</dbReference>
<accession>A0ABS0Q948</accession>
<keyword evidence="6" id="KW-1185">Reference proteome</keyword>
<dbReference type="EMBL" id="JAEDAE010000005">
    <property type="protein sequence ID" value="MBH8558987.1"/>
    <property type="molecule type" value="Genomic_DNA"/>
</dbReference>
<dbReference type="GO" id="GO:0008233">
    <property type="term" value="F:peptidase activity"/>
    <property type="evidence" value="ECO:0007669"/>
    <property type="project" value="UniProtKB-KW"/>
</dbReference>
<evidence type="ECO:0000256" key="3">
    <source>
        <dbReference type="ARBA" id="ARBA00022801"/>
    </source>
</evidence>
<keyword evidence="1" id="KW-1188">Viral release from host cell</keyword>
<dbReference type="RefSeq" id="WP_198075838.1">
    <property type="nucleotide sequence ID" value="NZ_JAEDAE010000005.1"/>
</dbReference>
<keyword evidence="3" id="KW-0378">Hydrolase</keyword>
<dbReference type="Pfam" id="PF04586">
    <property type="entry name" value="Peptidase_S78"/>
    <property type="match status" value="1"/>
</dbReference>
<evidence type="ECO:0000256" key="2">
    <source>
        <dbReference type="ARBA" id="ARBA00022670"/>
    </source>
</evidence>
<organism evidence="5 6">
    <name type="scientific">Hymenobacter negativus</name>
    <dbReference type="NCBI Taxonomy" id="2795026"/>
    <lineage>
        <taxon>Bacteria</taxon>
        <taxon>Pseudomonadati</taxon>
        <taxon>Bacteroidota</taxon>
        <taxon>Cytophagia</taxon>
        <taxon>Cytophagales</taxon>
        <taxon>Hymenobacteraceae</taxon>
        <taxon>Hymenobacter</taxon>
    </lineage>
</organism>
<dbReference type="Proteomes" id="UP000625631">
    <property type="component" value="Unassembled WGS sequence"/>
</dbReference>
<evidence type="ECO:0000313" key="6">
    <source>
        <dbReference type="Proteomes" id="UP000625631"/>
    </source>
</evidence>
<evidence type="ECO:0000313" key="5">
    <source>
        <dbReference type="EMBL" id="MBH8558987.1"/>
    </source>
</evidence>
<keyword evidence="2 5" id="KW-0645">Protease</keyword>
<name>A0ABS0Q948_9BACT</name>
<dbReference type="GO" id="GO:0006508">
    <property type="term" value="P:proteolysis"/>
    <property type="evidence" value="ECO:0007669"/>
    <property type="project" value="UniProtKB-KW"/>
</dbReference>
<comment type="caution">
    <text evidence="5">The sequence shown here is derived from an EMBL/GenBank/DDBJ whole genome shotgun (WGS) entry which is preliminary data.</text>
</comment>
<dbReference type="InterPro" id="IPR054613">
    <property type="entry name" value="Peptidase_S78_dom"/>
</dbReference>
<dbReference type="InterPro" id="IPR006433">
    <property type="entry name" value="Prohead_protease"/>
</dbReference>
<evidence type="ECO:0000259" key="4">
    <source>
        <dbReference type="Pfam" id="PF04586"/>
    </source>
</evidence>
<evidence type="ECO:0000256" key="1">
    <source>
        <dbReference type="ARBA" id="ARBA00022612"/>
    </source>
</evidence>
<feature type="domain" description="Prohead serine protease" evidence="4">
    <location>
        <begin position="39"/>
        <end position="186"/>
    </location>
</feature>
<sequence>MKKPLISTQNGPEIRFAEGQKVGLEYRAAAESEPKVPEYFVGKAIVCGVRSKNLGGFVEIIDKEALKDADLSDVKGLFNHDRNYVLGTISAGTLELTVDADGGLSYRIKYDHLDPDHVRVMRKIERGDVVGSSFAFRVAPNGADWDYDEEGMYVRTVTKISRVSDVCPVTDPAYADTEAAQRSLGDYQQQRAKPAGPSLDQRRRQLALLAHAPQ</sequence>